<reference evidence="3" key="1">
    <citation type="submission" date="2025-08" db="UniProtKB">
        <authorList>
            <consortium name="RefSeq"/>
        </authorList>
    </citation>
    <scope>IDENTIFICATION</scope>
    <source>
        <tissue evidence="3">Whole body</tissue>
    </source>
</reference>
<dbReference type="RefSeq" id="XP_024888916.1">
    <property type="nucleotide sequence ID" value="XM_025033148.1"/>
</dbReference>
<evidence type="ECO:0000256" key="1">
    <source>
        <dbReference type="SAM" id="MobiDB-lite"/>
    </source>
</evidence>
<protein>
    <submittedName>
        <fullName evidence="3">ATPase family AAA domain-containing protein 2-like</fullName>
    </submittedName>
</protein>
<gene>
    <name evidence="3" type="primary">LOC112465560</name>
</gene>
<dbReference type="Proteomes" id="UP000504618">
    <property type="component" value="Unplaced"/>
</dbReference>
<organism evidence="2 3">
    <name type="scientific">Temnothorax curvispinosus</name>
    <dbReference type="NCBI Taxonomy" id="300111"/>
    <lineage>
        <taxon>Eukaryota</taxon>
        <taxon>Metazoa</taxon>
        <taxon>Ecdysozoa</taxon>
        <taxon>Arthropoda</taxon>
        <taxon>Hexapoda</taxon>
        <taxon>Insecta</taxon>
        <taxon>Pterygota</taxon>
        <taxon>Neoptera</taxon>
        <taxon>Endopterygota</taxon>
        <taxon>Hymenoptera</taxon>
        <taxon>Apocrita</taxon>
        <taxon>Aculeata</taxon>
        <taxon>Formicoidea</taxon>
        <taxon>Formicidae</taxon>
        <taxon>Myrmicinae</taxon>
        <taxon>Temnothorax</taxon>
    </lineage>
</organism>
<name>A0A6J1R7K2_9HYME</name>
<feature type="compositionally biased region" description="Acidic residues" evidence="1">
    <location>
        <begin position="12"/>
        <end position="41"/>
    </location>
</feature>
<keyword evidence="2" id="KW-1185">Reference proteome</keyword>
<proteinExistence type="predicted"/>
<sequence length="162" mass="18740">MNWKNRLRRVEEDADEDDEDGEENDDDDDDDDNDDDDDYDDYEGVLNGGLAEFRLLFLRRSSAGYALDAKKLLTKPKDGGRREKKVTSGRFSHVENLTSPATPVFHFSPKIRFEFYCCRYRAIVAVAAADTAAVLPPRLPRRTCRECRRSYLENRRGIEDRP</sequence>
<dbReference type="OrthoDB" id="10498594at2759"/>
<dbReference type="GeneID" id="112465560"/>
<dbReference type="AlphaFoldDB" id="A0A6J1R7K2"/>
<evidence type="ECO:0000313" key="3">
    <source>
        <dbReference type="RefSeq" id="XP_024888916.1"/>
    </source>
</evidence>
<accession>A0A6J1R7K2</accession>
<evidence type="ECO:0000313" key="2">
    <source>
        <dbReference type="Proteomes" id="UP000504618"/>
    </source>
</evidence>
<feature type="region of interest" description="Disordered" evidence="1">
    <location>
        <begin position="1"/>
        <end position="41"/>
    </location>
</feature>